<evidence type="ECO:0000256" key="1">
    <source>
        <dbReference type="SAM" id="SignalP"/>
    </source>
</evidence>
<dbReference type="AlphaFoldDB" id="A0A447THF2"/>
<gene>
    <name evidence="2" type="ORF">NCTC9695_04831</name>
</gene>
<reference evidence="2 3" key="1">
    <citation type="submission" date="2018-12" db="EMBL/GenBank/DDBJ databases">
        <authorList>
            <consortium name="Pathogen Informatics"/>
        </authorList>
    </citation>
    <scope>NUCLEOTIDE SEQUENCE [LARGE SCALE GENOMIC DNA]</scope>
    <source>
        <strain evidence="2 3">NCTC9695</strain>
    </source>
</reference>
<organism evidence="2 3">
    <name type="scientific">Chromobacterium violaceum</name>
    <dbReference type="NCBI Taxonomy" id="536"/>
    <lineage>
        <taxon>Bacteria</taxon>
        <taxon>Pseudomonadati</taxon>
        <taxon>Pseudomonadota</taxon>
        <taxon>Betaproteobacteria</taxon>
        <taxon>Neisseriales</taxon>
        <taxon>Chromobacteriaceae</taxon>
        <taxon>Chromobacterium</taxon>
    </lineage>
</organism>
<dbReference type="InterPro" id="IPR052022">
    <property type="entry name" value="26kDa_periplasmic_antigen"/>
</dbReference>
<evidence type="ECO:0000313" key="2">
    <source>
        <dbReference type="EMBL" id="VEB44342.1"/>
    </source>
</evidence>
<dbReference type="InterPro" id="IPR007497">
    <property type="entry name" value="SIMPL/DUF541"/>
</dbReference>
<dbReference type="EMBL" id="LR134182">
    <property type="protein sequence ID" value="VEB44342.1"/>
    <property type="molecule type" value="Genomic_DNA"/>
</dbReference>
<feature type="signal peptide" evidence="1">
    <location>
        <begin position="1"/>
        <end position="24"/>
    </location>
</feature>
<dbReference type="Proteomes" id="UP000275777">
    <property type="component" value="Chromosome"/>
</dbReference>
<dbReference type="PANTHER" id="PTHR34387">
    <property type="entry name" value="SLR1258 PROTEIN"/>
    <property type="match status" value="1"/>
</dbReference>
<dbReference type="PANTHER" id="PTHR34387:SF1">
    <property type="entry name" value="PERIPLASMIC IMMUNOGENIC PROTEIN"/>
    <property type="match status" value="1"/>
</dbReference>
<dbReference type="Gene3D" id="3.30.70.2970">
    <property type="entry name" value="Protein of unknown function (DUF541), domain 2"/>
    <property type="match status" value="1"/>
</dbReference>
<dbReference type="Gene3D" id="3.30.110.170">
    <property type="entry name" value="Protein of unknown function (DUF541), domain 1"/>
    <property type="match status" value="1"/>
</dbReference>
<proteinExistence type="predicted"/>
<protein>
    <submittedName>
        <fullName evidence="2">Predicted periplasmic/secreted protein</fullName>
    </submittedName>
</protein>
<dbReference type="GO" id="GO:0006974">
    <property type="term" value="P:DNA damage response"/>
    <property type="evidence" value="ECO:0007669"/>
    <property type="project" value="TreeGrafter"/>
</dbReference>
<evidence type="ECO:0000313" key="3">
    <source>
        <dbReference type="Proteomes" id="UP000275777"/>
    </source>
</evidence>
<feature type="chain" id="PRO_5018983102" evidence="1">
    <location>
        <begin position="25"/>
        <end position="241"/>
    </location>
</feature>
<accession>A0A447THF2</accession>
<dbReference type="Pfam" id="PF04402">
    <property type="entry name" value="SIMPL"/>
    <property type="match status" value="1"/>
</dbReference>
<keyword evidence="1" id="KW-0732">Signal</keyword>
<name>A0A447THF2_CHRVL</name>
<sequence>MRKNRIKPMLLCCMLAAAAPLAAAADGIQLNLSANAQRDVANDQISATLYVQQSNNQAAVLADRLNKATANGLAIGRGYKDVQLSSGSYSTWPSYDKNGKITGWQGRSEIQLKSKDFAQAAELIGKLQQTMLLEGVQFGVSDEARRKAEQSMIPEAIANLKGQAEVAARALGKNVVNIQQLDIGQQSHGFRPPVMMMKASMAARRRPTSASPTCSRARPSCNCRSAARWSSSKAFSPARLR</sequence>